<accession>A0ABN8RTC3</accession>
<dbReference type="Proteomes" id="UP001159405">
    <property type="component" value="Unassembled WGS sequence"/>
</dbReference>
<proteinExistence type="predicted"/>
<sequence>MAIFMGCCDLGPHTVCLKHFSMSKANIGGFKGIRDDLEFLRKEDLSSINLCALHCELRNTEELLSSLGLFLYKVGSLDECNAELANYGPENFSSRITVKMKEGQEIAVEKHNIQVSSFSGSTEHEFLTNIETIVRNSLLHDKLKSYFADPESAKEALLNKVTIFCNDRIKYYQDMAISDTFTRDFGSIKSKEETITLTGSGTFQRRLEFWLGRLREIEERYVELSEKCVGGSVAKGKRGKKRQKVDNADLSQLSDYAPEVFYQFFLKVYSDWKDISEVIRSSVFEED</sequence>
<comment type="caution">
    <text evidence="1">The sequence shown here is derived from an EMBL/GenBank/DDBJ whole genome shotgun (WGS) entry which is preliminary data.</text>
</comment>
<dbReference type="EMBL" id="CALNXK010000316">
    <property type="protein sequence ID" value="CAH3182194.1"/>
    <property type="molecule type" value="Genomic_DNA"/>
</dbReference>
<organism evidence="1 2">
    <name type="scientific">Porites lobata</name>
    <dbReference type="NCBI Taxonomy" id="104759"/>
    <lineage>
        <taxon>Eukaryota</taxon>
        <taxon>Metazoa</taxon>
        <taxon>Cnidaria</taxon>
        <taxon>Anthozoa</taxon>
        <taxon>Hexacorallia</taxon>
        <taxon>Scleractinia</taxon>
        <taxon>Fungiina</taxon>
        <taxon>Poritidae</taxon>
        <taxon>Porites</taxon>
    </lineage>
</organism>
<gene>
    <name evidence="1" type="ORF">PLOB_00026463</name>
</gene>
<evidence type="ECO:0000313" key="2">
    <source>
        <dbReference type="Proteomes" id="UP001159405"/>
    </source>
</evidence>
<keyword evidence="2" id="KW-1185">Reference proteome</keyword>
<name>A0ABN8RTC3_9CNID</name>
<evidence type="ECO:0000313" key="1">
    <source>
        <dbReference type="EMBL" id="CAH3182194.1"/>
    </source>
</evidence>
<protein>
    <submittedName>
        <fullName evidence="1">Uncharacterized protein</fullName>
    </submittedName>
</protein>
<reference evidence="1 2" key="1">
    <citation type="submission" date="2022-05" db="EMBL/GenBank/DDBJ databases">
        <authorList>
            <consortium name="Genoscope - CEA"/>
            <person name="William W."/>
        </authorList>
    </citation>
    <scope>NUCLEOTIDE SEQUENCE [LARGE SCALE GENOMIC DNA]</scope>
</reference>